<evidence type="ECO:0000256" key="1">
    <source>
        <dbReference type="SAM" id="Phobius"/>
    </source>
</evidence>
<keyword evidence="1" id="KW-1133">Transmembrane helix</keyword>
<protein>
    <recommendedName>
        <fullName evidence="4">Pantothenate transporter liz1</fullName>
    </recommendedName>
</protein>
<keyword evidence="1" id="KW-0812">Transmembrane</keyword>
<sequence length="90" mass="9868">MSPALSAAARTSARFASSRQFSLLTSMRNVARSFEPHPFQRLPVSHASARPDYSALMKRIGGQTMVFVPAFATIMAWPLVASQFLDGHVM</sequence>
<feature type="transmembrane region" description="Helical" evidence="1">
    <location>
        <begin position="66"/>
        <end position="85"/>
    </location>
</feature>
<gene>
    <name evidence="2" type="ORF">CFO_g4387</name>
</gene>
<dbReference type="AlphaFoldDB" id="A0A0F8CR70"/>
<dbReference type="OrthoDB" id="4829316at2759"/>
<evidence type="ECO:0000313" key="3">
    <source>
        <dbReference type="Proteomes" id="UP000034841"/>
    </source>
</evidence>
<dbReference type="EMBL" id="LBBL01000263">
    <property type="protein sequence ID" value="KKF93252.1"/>
    <property type="molecule type" value="Genomic_DNA"/>
</dbReference>
<name>A0A0F8CR70_CERFI</name>
<organism evidence="2 3">
    <name type="scientific">Ceratocystis fimbriata f. sp. platani</name>
    <dbReference type="NCBI Taxonomy" id="88771"/>
    <lineage>
        <taxon>Eukaryota</taxon>
        <taxon>Fungi</taxon>
        <taxon>Dikarya</taxon>
        <taxon>Ascomycota</taxon>
        <taxon>Pezizomycotina</taxon>
        <taxon>Sordariomycetes</taxon>
        <taxon>Hypocreomycetidae</taxon>
        <taxon>Microascales</taxon>
        <taxon>Ceratocystidaceae</taxon>
        <taxon>Ceratocystis</taxon>
    </lineage>
</organism>
<evidence type="ECO:0000313" key="2">
    <source>
        <dbReference type="EMBL" id="KKF93252.1"/>
    </source>
</evidence>
<keyword evidence="3" id="KW-1185">Reference proteome</keyword>
<reference evidence="2 3" key="1">
    <citation type="submission" date="2015-04" db="EMBL/GenBank/DDBJ databases">
        <title>Genome sequence of Ceratocystis platani, a major pathogen of plane trees.</title>
        <authorList>
            <person name="Belbahri L."/>
        </authorList>
    </citation>
    <scope>NUCLEOTIDE SEQUENCE [LARGE SCALE GENOMIC DNA]</scope>
    <source>
        <strain evidence="2 3">CFO</strain>
    </source>
</reference>
<accession>A0A0F8CR70</accession>
<proteinExistence type="predicted"/>
<evidence type="ECO:0008006" key="4">
    <source>
        <dbReference type="Google" id="ProtNLM"/>
    </source>
</evidence>
<keyword evidence="1" id="KW-0472">Membrane</keyword>
<comment type="caution">
    <text evidence="2">The sequence shown here is derived from an EMBL/GenBank/DDBJ whole genome shotgun (WGS) entry which is preliminary data.</text>
</comment>
<dbReference type="Proteomes" id="UP000034841">
    <property type="component" value="Unassembled WGS sequence"/>
</dbReference>